<feature type="non-terminal residue" evidence="1">
    <location>
        <position position="27"/>
    </location>
</feature>
<comment type="caution">
    <text evidence="1">The sequence shown here is derived from an EMBL/GenBank/DDBJ whole genome shotgun (WGS) entry which is preliminary data.</text>
</comment>
<dbReference type="Proteomes" id="UP000265520">
    <property type="component" value="Unassembled WGS sequence"/>
</dbReference>
<protein>
    <submittedName>
        <fullName evidence="1">Uncharacterized protein</fullName>
    </submittedName>
</protein>
<evidence type="ECO:0000313" key="1">
    <source>
        <dbReference type="EMBL" id="MCI91288.1"/>
    </source>
</evidence>
<keyword evidence="2" id="KW-1185">Reference proteome</keyword>
<sequence>MRGEGIPRDKEVEVMLAGLAMVVGSKW</sequence>
<accession>A0A392VSB4</accession>
<organism evidence="1 2">
    <name type="scientific">Trifolium medium</name>
    <dbReference type="NCBI Taxonomy" id="97028"/>
    <lineage>
        <taxon>Eukaryota</taxon>
        <taxon>Viridiplantae</taxon>
        <taxon>Streptophyta</taxon>
        <taxon>Embryophyta</taxon>
        <taxon>Tracheophyta</taxon>
        <taxon>Spermatophyta</taxon>
        <taxon>Magnoliopsida</taxon>
        <taxon>eudicotyledons</taxon>
        <taxon>Gunneridae</taxon>
        <taxon>Pentapetalae</taxon>
        <taxon>rosids</taxon>
        <taxon>fabids</taxon>
        <taxon>Fabales</taxon>
        <taxon>Fabaceae</taxon>
        <taxon>Papilionoideae</taxon>
        <taxon>50 kb inversion clade</taxon>
        <taxon>NPAAA clade</taxon>
        <taxon>Hologalegina</taxon>
        <taxon>IRL clade</taxon>
        <taxon>Trifolieae</taxon>
        <taxon>Trifolium</taxon>
    </lineage>
</organism>
<dbReference type="EMBL" id="LXQA011268183">
    <property type="protein sequence ID" value="MCI91288.1"/>
    <property type="molecule type" value="Genomic_DNA"/>
</dbReference>
<proteinExistence type="predicted"/>
<name>A0A392VSB4_9FABA</name>
<dbReference type="AlphaFoldDB" id="A0A392VSB4"/>
<reference evidence="1 2" key="1">
    <citation type="journal article" date="2018" name="Front. Plant Sci.">
        <title>Red Clover (Trifolium pratense) and Zigzag Clover (T. medium) - A Picture of Genomic Similarities and Differences.</title>
        <authorList>
            <person name="Dluhosova J."/>
            <person name="Istvanek J."/>
            <person name="Nedelnik J."/>
            <person name="Repkova J."/>
        </authorList>
    </citation>
    <scope>NUCLEOTIDE SEQUENCE [LARGE SCALE GENOMIC DNA]</scope>
    <source>
        <strain evidence="2">cv. 10/8</strain>
        <tissue evidence="1">Leaf</tissue>
    </source>
</reference>
<evidence type="ECO:0000313" key="2">
    <source>
        <dbReference type="Proteomes" id="UP000265520"/>
    </source>
</evidence>